<dbReference type="InterPro" id="IPR000305">
    <property type="entry name" value="GIY-YIG_endonuc"/>
</dbReference>
<dbReference type="RefSeq" id="WP_389362206.1">
    <property type="nucleotide sequence ID" value="NZ_JBIACK010000008.1"/>
</dbReference>
<feature type="domain" description="GIY-YIG" evidence="1">
    <location>
        <begin position="22"/>
        <end position="120"/>
    </location>
</feature>
<dbReference type="SMART" id="SM00465">
    <property type="entry name" value="GIYc"/>
    <property type="match status" value="1"/>
</dbReference>
<evidence type="ECO:0000259" key="1">
    <source>
        <dbReference type="SMART" id="SM00465"/>
    </source>
</evidence>
<name>A0ABW6KF04_9BACI</name>
<dbReference type="InterPro" id="IPR002837">
    <property type="entry name" value="DUF123"/>
</dbReference>
<dbReference type="Pfam" id="PF01986">
    <property type="entry name" value="DUF123"/>
    <property type="match status" value="1"/>
</dbReference>
<proteinExistence type="predicted"/>
<organism evidence="2 3">
    <name type="scientific">Cytobacillus spartinae</name>
    <dbReference type="NCBI Taxonomy" id="3299023"/>
    <lineage>
        <taxon>Bacteria</taxon>
        <taxon>Bacillati</taxon>
        <taxon>Bacillota</taxon>
        <taxon>Bacilli</taxon>
        <taxon>Bacillales</taxon>
        <taxon>Bacillaceae</taxon>
        <taxon>Cytobacillus</taxon>
    </lineage>
</organism>
<evidence type="ECO:0000313" key="3">
    <source>
        <dbReference type="Proteomes" id="UP001601059"/>
    </source>
</evidence>
<reference evidence="2 3" key="1">
    <citation type="submission" date="2024-08" db="EMBL/GenBank/DDBJ databases">
        <title>Two novel Cytobacillus novel species.</title>
        <authorList>
            <person name="Liu G."/>
        </authorList>
    </citation>
    <scope>NUCLEOTIDE SEQUENCE [LARGE SCALE GENOMIC DNA]</scope>
    <source>
        <strain evidence="2 3">FJAT-54145</strain>
    </source>
</reference>
<dbReference type="PANTHER" id="PTHR37460">
    <property type="entry name" value="ENDONUCLEASE III"/>
    <property type="match status" value="1"/>
</dbReference>
<keyword evidence="3" id="KW-1185">Reference proteome</keyword>
<evidence type="ECO:0000313" key="2">
    <source>
        <dbReference type="EMBL" id="MFE8702127.1"/>
    </source>
</evidence>
<comment type="caution">
    <text evidence="2">The sequence shown here is derived from an EMBL/GenBank/DDBJ whole genome shotgun (WGS) entry which is preliminary data.</text>
</comment>
<protein>
    <submittedName>
        <fullName evidence="2">DUF123 domain-containing protein</fullName>
    </submittedName>
</protein>
<sequence length="126" mass="14380">MINPLHTLYAVHLKIDQAAAITVGKLGHFHLKEGTYIYVGSAKKNIQARINRHLQLEKTIRWHFDYIRPFGSITKIITYEHTIGECLLAEKLRKQVGGVYPIKGFGSSDCRCFSHLIYLRKAQAPC</sequence>
<dbReference type="PANTHER" id="PTHR37460:SF1">
    <property type="entry name" value="ENDONUCLEASE III"/>
    <property type="match status" value="1"/>
</dbReference>
<dbReference type="EMBL" id="JBIACK010000008">
    <property type="protein sequence ID" value="MFE8702127.1"/>
    <property type="molecule type" value="Genomic_DNA"/>
</dbReference>
<dbReference type="CDD" id="cd10441">
    <property type="entry name" value="GIY-YIG_COG1833"/>
    <property type="match status" value="1"/>
</dbReference>
<accession>A0ABW6KF04</accession>
<dbReference type="Proteomes" id="UP001601059">
    <property type="component" value="Unassembled WGS sequence"/>
</dbReference>
<gene>
    <name evidence="2" type="ORF">ACFYKX_16130</name>
</gene>